<evidence type="ECO:0000313" key="2">
    <source>
        <dbReference type="Proteomes" id="UP001054945"/>
    </source>
</evidence>
<dbReference type="Proteomes" id="UP001054945">
    <property type="component" value="Unassembled WGS sequence"/>
</dbReference>
<dbReference type="AlphaFoldDB" id="A0AAV4TA44"/>
<comment type="caution">
    <text evidence="1">The sequence shown here is derived from an EMBL/GenBank/DDBJ whole genome shotgun (WGS) entry which is preliminary data.</text>
</comment>
<sequence length="110" mass="12076">MSVTAAADLQALQARLLVLDLREQMLIQGSMTSGATSELRELLRVVHRDQPQRCNWNLRGVTPGTSELIQLVSRAQVAVMEQQEVAHLFHGTTPFGGTTELAPVEAQVKK</sequence>
<protein>
    <submittedName>
        <fullName evidence="1">Uncharacterized protein</fullName>
    </submittedName>
</protein>
<name>A0AAV4TA44_CAEEX</name>
<proteinExistence type="predicted"/>
<reference evidence="1 2" key="1">
    <citation type="submission" date="2021-06" db="EMBL/GenBank/DDBJ databases">
        <title>Caerostris extrusa draft genome.</title>
        <authorList>
            <person name="Kono N."/>
            <person name="Arakawa K."/>
        </authorList>
    </citation>
    <scope>NUCLEOTIDE SEQUENCE [LARGE SCALE GENOMIC DNA]</scope>
</reference>
<organism evidence="1 2">
    <name type="scientific">Caerostris extrusa</name>
    <name type="common">Bark spider</name>
    <name type="synonym">Caerostris bankana</name>
    <dbReference type="NCBI Taxonomy" id="172846"/>
    <lineage>
        <taxon>Eukaryota</taxon>
        <taxon>Metazoa</taxon>
        <taxon>Ecdysozoa</taxon>
        <taxon>Arthropoda</taxon>
        <taxon>Chelicerata</taxon>
        <taxon>Arachnida</taxon>
        <taxon>Araneae</taxon>
        <taxon>Araneomorphae</taxon>
        <taxon>Entelegynae</taxon>
        <taxon>Araneoidea</taxon>
        <taxon>Araneidae</taxon>
        <taxon>Caerostris</taxon>
    </lineage>
</organism>
<keyword evidence="2" id="KW-1185">Reference proteome</keyword>
<dbReference type="EMBL" id="BPLR01010937">
    <property type="protein sequence ID" value="GIY43140.1"/>
    <property type="molecule type" value="Genomic_DNA"/>
</dbReference>
<accession>A0AAV4TA44</accession>
<gene>
    <name evidence="1" type="ORF">CEXT_164921</name>
</gene>
<evidence type="ECO:0000313" key="1">
    <source>
        <dbReference type="EMBL" id="GIY43140.1"/>
    </source>
</evidence>